<dbReference type="EMBL" id="CP003345">
    <property type="protein sequence ID" value="AFM03459.1"/>
    <property type="molecule type" value="Genomic_DNA"/>
</dbReference>
<evidence type="ECO:0000313" key="2">
    <source>
        <dbReference type="Proteomes" id="UP000006054"/>
    </source>
</evidence>
<proteinExistence type="predicted"/>
<dbReference type="Proteomes" id="UP000006054">
    <property type="component" value="Chromosome"/>
</dbReference>
<evidence type="ECO:0000313" key="1">
    <source>
        <dbReference type="EMBL" id="AFM03459.1"/>
    </source>
</evidence>
<name>I4AHM4_BERLS</name>
<dbReference type="SUPFAM" id="SSF82185">
    <property type="entry name" value="Histone H3 K4-specific methyltransferase SET7/9 N-terminal domain"/>
    <property type="match status" value="1"/>
</dbReference>
<sequence precursor="true">MFNLKPIIFLFISLLIFPLLIFSCQNSVSIDSNSLTEKIFSARKINAEGKNINSIKSKKGFLYVNDSIFSGMIYYLYPNKKDTLKIENYLNGKENGYWFQYYPNHILKEKRFFVTGKKEGEHIGFYENGYKKFHYHLKNDVYEGNNKEWTQELNKERKLTADMNYHLGQEEGTQKTWYDNGKIKANYIIKNGRRYGLLGTKNCENVSDSVFNVLTNQQ</sequence>
<evidence type="ECO:0008006" key="3">
    <source>
        <dbReference type="Google" id="ProtNLM"/>
    </source>
</evidence>
<dbReference type="eggNOG" id="COG2849">
    <property type="taxonomic scope" value="Bacteria"/>
</dbReference>
<dbReference type="STRING" id="880071.Fleli_1012"/>
<dbReference type="PROSITE" id="PS51257">
    <property type="entry name" value="PROKAR_LIPOPROTEIN"/>
    <property type="match status" value="1"/>
</dbReference>
<organism evidence="1 2">
    <name type="scientific">Bernardetia litoralis (strain ATCC 23117 / DSM 6794 / NBRC 15988 / NCIMB 1366 / Fx l1 / Sio-4)</name>
    <name type="common">Flexibacter litoralis</name>
    <dbReference type="NCBI Taxonomy" id="880071"/>
    <lineage>
        <taxon>Bacteria</taxon>
        <taxon>Pseudomonadati</taxon>
        <taxon>Bacteroidota</taxon>
        <taxon>Cytophagia</taxon>
        <taxon>Cytophagales</taxon>
        <taxon>Bernardetiaceae</taxon>
        <taxon>Bernardetia</taxon>
    </lineage>
</organism>
<keyword evidence="2" id="KW-1185">Reference proteome</keyword>
<protein>
    <recommendedName>
        <fullName evidence="3">MORN repeat protein</fullName>
    </recommendedName>
</protein>
<dbReference type="PATRIC" id="fig|880071.3.peg.989"/>
<dbReference type="KEGG" id="fli:Fleli_1012"/>
<dbReference type="Gene3D" id="3.90.930.1">
    <property type="match status" value="1"/>
</dbReference>
<reference evidence="2" key="1">
    <citation type="submission" date="2012-06" db="EMBL/GenBank/DDBJ databases">
        <title>The complete genome of Flexibacter litoralis DSM 6794.</title>
        <authorList>
            <person name="Lucas S."/>
            <person name="Copeland A."/>
            <person name="Lapidus A."/>
            <person name="Glavina del Rio T."/>
            <person name="Dalin E."/>
            <person name="Tice H."/>
            <person name="Bruce D."/>
            <person name="Goodwin L."/>
            <person name="Pitluck S."/>
            <person name="Peters L."/>
            <person name="Ovchinnikova G."/>
            <person name="Lu M."/>
            <person name="Kyrpides N."/>
            <person name="Mavromatis K."/>
            <person name="Ivanova N."/>
            <person name="Brettin T."/>
            <person name="Detter J.C."/>
            <person name="Han C."/>
            <person name="Larimer F."/>
            <person name="Land M."/>
            <person name="Hauser L."/>
            <person name="Markowitz V."/>
            <person name="Cheng J.-F."/>
            <person name="Hugenholtz P."/>
            <person name="Woyke T."/>
            <person name="Wu D."/>
            <person name="Spring S."/>
            <person name="Lang E."/>
            <person name="Kopitz M."/>
            <person name="Brambilla E."/>
            <person name="Klenk H.-P."/>
            <person name="Eisen J.A."/>
        </authorList>
    </citation>
    <scope>NUCLEOTIDE SEQUENCE [LARGE SCALE GENOMIC DNA]</scope>
    <source>
        <strain evidence="2">ATCC 23117 / DSM 6794 / NBRC 15988 / NCIMB 1366 / Sio-4</strain>
    </source>
</reference>
<gene>
    <name evidence="1" type="ordered locus">Fleli_1012</name>
</gene>
<accession>I4AHM4</accession>
<dbReference type="HOGENOM" id="CLU_037602_2_1_10"/>
<dbReference type="AlphaFoldDB" id="I4AHM4"/>